<name>A0A9X9M9T0_GULGU</name>
<protein>
    <submittedName>
        <fullName evidence="1">Uncharacterized protein</fullName>
    </submittedName>
</protein>
<reference evidence="1 2" key="1">
    <citation type="submission" date="2018-10" db="EMBL/GenBank/DDBJ databases">
        <authorList>
            <person name="Ekblom R."/>
            <person name="Jareborg N."/>
        </authorList>
    </citation>
    <scope>NUCLEOTIDE SEQUENCE [LARGE SCALE GENOMIC DNA]</scope>
    <source>
        <tissue evidence="1">Muscle</tissue>
    </source>
</reference>
<proteinExistence type="predicted"/>
<evidence type="ECO:0000313" key="1">
    <source>
        <dbReference type="EMBL" id="VCX40251.1"/>
    </source>
</evidence>
<dbReference type="AlphaFoldDB" id="A0A9X9M9T0"/>
<evidence type="ECO:0000313" key="2">
    <source>
        <dbReference type="Proteomes" id="UP000269945"/>
    </source>
</evidence>
<dbReference type="EMBL" id="CYRY02045007">
    <property type="protein sequence ID" value="VCX40251.1"/>
    <property type="molecule type" value="Genomic_DNA"/>
</dbReference>
<comment type="caution">
    <text evidence="1">The sequence shown here is derived from an EMBL/GenBank/DDBJ whole genome shotgun (WGS) entry which is preliminary data.</text>
</comment>
<organism evidence="1 2">
    <name type="scientific">Gulo gulo</name>
    <name type="common">Wolverine</name>
    <name type="synonym">Gluton</name>
    <dbReference type="NCBI Taxonomy" id="48420"/>
    <lineage>
        <taxon>Eukaryota</taxon>
        <taxon>Metazoa</taxon>
        <taxon>Chordata</taxon>
        <taxon>Craniata</taxon>
        <taxon>Vertebrata</taxon>
        <taxon>Euteleostomi</taxon>
        <taxon>Mammalia</taxon>
        <taxon>Eutheria</taxon>
        <taxon>Laurasiatheria</taxon>
        <taxon>Carnivora</taxon>
        <taxon>Caniformia</taxon>
        <taxon>Musteloidea</taxon>
        <taxon>Mustelidae</taxon>
        <taxon>Guloninae</taxon>
        <taxon>Gulo</taxon>
    </lineage>
</organism>
<accession>A0A9X9M9T0</accession>
<sequence>MNGDYCRKHFLKGSKSIEIISIWIWRVNRVRLNVLGSFCFKCCLTPKTLTDTLR</sequence>
<keyword evidence="2" id="KW-1185">Reference proteome</keyword>
<gene>
    <name evidence="1" type="ORF">BN2614_LOCUS11</name>
</gene>
<dbReference type="Proteomes" id="UP000269945">
    <property type="component" value="Unassembled WGS sequence"/>
</dbReference>